<reference evidence="2 3" key="2">
    <citation type="journal article" date="2015" name="Stand. Genomic Sci.">
        <title>Draft genome sequence of Cellulomonas carbonis T26(T) and comparative analysis of six Cellulomonas genomes.</title>
        <authorList>
            <person name="Zhuang W."/>
            <person name="Zhang S."/>
            <person name="Xia X."/>
            <person name="Wang G."/>
        </authorList>
    </citation>
    <scope>NUCLEOTIDE SEQUENCE [LARGE SCALE GENOMIC DNA]</scope>
    <source>
        <strain evidence="2 3">T26</strain>
    </source>
</reference>
<evidence type="ECO:0000256" key="1">
    <source>
        <dbReference type="SAM" id="SignalP"/>
    </source>
</evidence>
<name>A0A0A0BQC4_9CELL</name>
<dbReference type="Proteomes" id="UP000029839">
    <property type="component" value="Unassembled WGS sequence"/>
</dbReference>
<dbReference type="InterPro" id="IPR021903">
    <property type="entry name" value="DUF3515"/>
</dbReference>
<dbReference type="AlphaFoldDB" id="A0A0A0BQC4"/>
<dbReference type="Pfam" id="PF12028">
    <property type="entry name" value="DUF3515"/>
    <property type="match status" value="1"/>
</dbReference>
<evidence type="ECO:0000313" key="2">
    <source>
        <dbReference type="EMBL" id="KGM10171.1"/>
    </source>
</evidence>
<reference evidence="2 3" key="1">
    <citation type="submission" date="2013-08" db="EMBL/GenBank/DDBJ databases">
        <title>Genome sequencing of Cellulomonas carbonis T26.</title>
        <authorList>
            <person name="Chen F."/>
            <person name="Li Y."/>
            <person name="Wang G."/>
        </authorList>
    </citation>
    <scope>NUCLEOTIDE SEQUENCE [LARGE SCALE GENOMIC DNA]</scope>
    <source>
        <strain evidence="2 3">T26</strain>
    </source>
</reference>
<dbReference type="OrthoDB" id="4331648at2"/>
<protein>
    <recommendedName>
        <fullName evidence="4">DUF3515 domain-containing protein</fullName>
    </recommendedName>
</protein>
<accession>A0A0A0BQC4</accession>
<gene>
    <name evidence="2" type="ORF">N868_16295</name>
</gene>
<comment type="caution">
    <text evidence="2">The sequence shown here is derived from an EMBL/GenBank/DDBJ whole genome shotgun (WGS) entry which is preliminary data.</text>
</comment>
<proteinExistence type="predicted"/>
<dbReference type="EMBL" id="AXCY01000060">
    <property type="protein sequence ID" value="KGM10171.1"/>
    <property type="molecule type" value="Genomic_DNA"/>
</dbReference>
<evidence type="ECO:0008006" key="4">
    <source>
        <dbReference type="Google" id="ProtNLM"/>
    </source>
</evidence>
<feature type="chain" id="PRO_5001967447" description="DUF3515 domain-containing protein" evidence="1">
    <location>
        <begin position="17"/>
        <end position="152"/>
    </location>
</feature>
<evidence type="ECO:0000313" key="3">
    <source>
        <dbReference type="Proteomes" id="UP000029839"/>
    </source>
</evidence>
<keyword evidence="1" id="KW-0732">Signal</keyword>
<sequence>MLASLAVLASAGCASAVPVEVAPYAADPLCAEVVLALPDELDGMPRRDTTSQATVAWGEGGAPVVLRCGVEPPGPTTDACVAADDGTTSVDWVLVEGEPRADGAADWTFTTYGRSPAVEVFLPADVAASRSTSFLIDLGPAVSRVEQTRACL</sequence>
<keyword evidence="3" id="KW-1185">Reference proteome</keyword>
<dbReference type="RefSeq" id="WP_043607538.1">
    <property type="nucleotide sequence ID" value="NZ_AXCY01000060.1"/>
</dbReference>
<feature type="signal peptide" evidence="1">
    <location>
        <begin position="1"/>
        <end position="16"/>
    </location>
</feature>
<organism evidence="2 3">
    <name type="scientific">Cellulomonas carbonis T26</name>
    <dbReference type="NCBI Taxonomy" id="947969"/>
    <lineage>
        <taxon>Bacteria</taxon>
        <taxon>Bacillati</taxon>
        <taxon>Actinomycetota</taxon>
        <taxon>Actinomycetes</taxon>
        <taxon>Micrococcales</taxon>
        <taxon>Cellulomonadaceae</taxon>
        <taxon>Cellulomonas</taxon>
    </lineage>
</organism>